<evidence type="ECO:0000256" key="1">
    <source>
        <dbReference type="SAM" id="MobiDB-lite"/>
    </source>
</evidence>
<reference evidence="4" key="1">
    <citation type="submission" date="2019-11" db="EMBL/GenBank/DDBJ databases">
        <authorList>
            <person name="Liu Y."/>
            <person name="Hou J."/>
            <person name="Li T.-Q."/>
            <person name="Guan C.-H."/>
            <person name="Wu X."/>
            <person name="Wu H.-Z."/>
            <person name="Ling F."/>
            <person name="Zhang R."/>
            <person name="Shi X.-G."/>
            <person name="Ren J.-P."/>
            <person name="Chen E.-F."/>
            <person name="Sun J.-M."/>
        </authorList>
    </citation>
    <scope>NUCLEOTIDE SEQUENCE</scope>
    <source>
        <strain evidence="4">Adult_tree_wgs_1</strain>
        <tissue evidence="4">Leaves</tissue>
    </source>
</reference>
<dbReference type="OrthoDB" id="1001388at2759"/>
<sequence length="842" mass="95064">MLILTWNCQGIGRTLTSQALGDLVRKNRPSIVFLMETKNNKVKLETIRRSFKFDSGSYVEPEGLSGGLALWWNKDVELDVELATKNFIHVVITDKSLSKCWAATFVYGCPVRSGRALVWEKIKQIARAERLPWLCMGDFNQVLRAEDKLGGMMPSQNQLAAFHEMISECGLVDLEFKGPKFTWRNNRSEGNFIMERIDMAFANAKWRELNDQAMVFVEAAVGSDHNPLVLNTIVPLNRVGKPFRFESFWVTDEECKEIIIATWNQGCEGNSMTVVCKKLKGCKDGLKEWNRRKFGDLRLKITSTKDRLVEIQKELELGFNSEVVVLERALLNQLEDLWQKDAMYWHQRSRIKWLQLGDKNSRFFHLSTIQRRQRNQIMRLKDKDGVWKNEAKEIAGVVKLHFKELYKGPPRREFEDVISLIDPVVSPEYLLRHSTYLPLDSRINHSTTTDMDGRTDDDDDGDFLSSLGSSLNPSNFIGTDLGAPSSSHTNTKQLHHSSKSAPRDDSSDEDNNNKEKEWHSSGSSSTRTPVKIFDRFYESSDDDDDDVDADRRSPPAGGSGGLDIGAAVESAGRRLDYMIQFLDRKLSSPDSPNNNNHPIENPVLTEFVAGGGGTGIFRVPVRTAAHPGRPPSLELRPHPLRETQIGYFLRTLVSTESQLWAGSEWGLRVWKYSELYSPLAAAAVGDEEAAPFYESVQTSPTLCVIADEGSRVVWSGHRDGRIRAWKMDQCLELGSAFREALSWQAHRGPVLSIVMTSYGDLWSGSEGGAIMIWPWESVEKSISLAVEERHLAALLVERSHIDPRSQVTGNGVFNIFTSDLKHMWSDHSGTKVWTAGYLSFAL</sequence>
<feature type="domain" description="IP5PC-F beta-propeller" evidence="3">
    <location>
        <begin position="640"/>
        <end position="842"/>
    </location>
</feature>
<dbReference type="SUPFAM" id="SSF56219">
    <property type="entry name" value="DNase I-like"/>
    <property type="match status" value="1"/>
</dbReference>
<dbReference type="EMBL" id="WJXA01000005">
    <property type="protein sequence ID" value="KAF7143620.1"/>
    <property type="molecule type" value="Genomic_DNA"/>
</dbReference>
<evidence type="ECO:0000259" key="2">
    <source>
        <dbReference type="Pfam" id="PF03372"/>
    </source>
</evidence>
<evidence type="ECO:0008006" key="6">
    <source>
        <dbReference type="Google" id="ProtNLM"/>
    </source>
</evidence>
<dbReference type="Pfam" id="PF23754">
    <property type="entry name" value="Beta-prop_IP5PC_F"/>
    <property type="match status" value="1"/>
</dbReference>
<dbReference type="InterPro" id="IPR036691">
    <property type="entry name" value="Endo/exonu/phosph_ase_sf"/>
</dbReference>
<name>A0A834LQE2_RHOSS</name>
<evidence type="ECO:0000313" key="5">
    <source>
        <dbReference type="Proteomes" id="UP000626092"/>
    </source>
</evidence>
<dbReference type="PANTHER" id="PTHR35218">
    <property type="entry name" value="RNASE H DOMAIN-CONTAINING PROTEIN"/>
    <property type="match status" value="1"/>
</dbReference>
<dbReference type="Proteomes" id="UP000626092">
    <property type="component" value="Unassembled WGS sequence"/>
</dbReference>
<protein>
    <recommendedName>
        <fullName evidence="6">Endonuclease/exonuclease/phosphatase domain-containing protein</fullName>
    </recommendedName>
</protein>
<gene>
    <name evidence="4" type="ORF">RHSIM_Rhsim05G0162800</name>
</gene>
<keyword evidence="5" id="KW-1185">Reference proteome</keyword>
<dbReference type="SUPFAM" id="SSF50978">
    <property type="entry name" value="WD40 repeat-like"/>
    <property type="match status" value="1"/>
</dbReference>
<dbReference type="Pfam" id="PF03372">
    <property type="entry name" value="Exo_endo_phos"/>
    <property type="match status" value="1"/>
</dbReference>
<organism evidence="4 5">
    <name type="scientific">Rhododendron simsii</name>
    <name type="common">Sims's rhododendron</name>
    <dbReference type="NCBI Taxonomy" id="118357"/>
    <lineage>
        <taxon>Eukaryota</taxon>
        <taxon>Viridiplantae</taxon>
        <taxon>Streptophyta</taxon>
        <taxon>Embryophyta</taxon>
        <taxon>Tracheophyta</taxon>
        <taxon>Spermatophyta</taxon>
        <taxon>Magnoliopsida</taxon>
        <taxon>eudicotyledons</taxon>
        <taxon>Gunneridae</taxon>
        <taxon>Pentapetalae</taxon>
        <taxon>asterids</taxon>
        <taxon>Ericales</taxon>
        <taxon>Ericaceae</taxon>
        <taxon>Ericoideae</taxon>
        <taxon>Rhodoreae</taxon>
        <taxon>Rhododendron</taxon>
    </lineage>
</organism>
<dbReference type="InterPro" id="IPR015943">
    <property type="entry name" value="WD40/YVTN_repeat-like_dom_sf"/>
</dbReference>
<proteinExistence type="predicted"/>
<dbReference type="Gene3D" id="2.130.10.10">
    <property type="entry name" value="YVTN repeat-like/Quinoprotein amine dehydrogenase"/>
    <property type="match status" value="1"/>
</dbReference>
<feature type="compositionally biased region" description="Acidic residues" evidence="1">
    <location>
        <begin position="539"/>
        <end position="548"/>
    </location>
</feature>
<feature type="region of interest" description="Disordered" evidence="1">
    <location>
        <begin position="442"/>
        <end position="565"/>
    </location>
</feature>
<dbReference type="InterPro" id="IPR056454">
    <property type="entry name" value="Beta-prop_IP5PC_F"/>
</dbReference>
<accession>A0A834LQE2</accession>
<comment type="caution">
    <text evidence="4">The sequence shown here is derived from an EMBL/GenBank/DDBJ whole genome shotgun (WGS) entry which is preliminary data.</text>
</comment>
<evidence type="ECO:0000259" key="3">
    <source>
        <dbReference type="Pfam" id="PF23754"/>
    </source>
</evidence>
<feature type="domain" description="Endonuclease/exonuclease/phosphatase" evidence="2">
    <location>
        <begin position="4"/>
        <end position="225"/>
    </location>
</feature>
<dbReference type="InterPro" id="IPR036322">
    <property type="entry name" value="WD40_repeat_dom_sf"/>
</dbReference>
<dbReference type="GO" id="GO:0003824">
    <property type="term" value="F:catalytic activity"/>
    <property type="evidence" value="ECO:0007669"/>
    <property type="project" value="InterPro"/>
</dbReference>
<feature type="compositionally biased region" description="Basic and acidic residues" evidence="1">
    <location>
        <begin position="501"/>
        <end position="519"/>
    </location>
</feature>
<dbReference type="InterPro" id="IPR005135">
    <property type="entry name" value="Endo/exonuclease/phosphatase"/>
</dbReference>
<dbReference type="PANTHER" id="PTHR35218:SF9">
    <property type="entry name" value="ENDONUCLEASE_EXONUCLEASE_PHOSPHATASE DOMAIN-CONTAINING PROTEIN"/>
    <property type="match status" value="1"/>
</dbReference>
<dbReference type="AlphaFoldDB" id="A0A834LQE2"/>
<dbReference type="Gene3D" id="3.60.10.10">
    <property type="entry name" value="Endonuclease/exonuclease/phosphatase"/>
    <property type="match status" value="1"/>
</dbReference>
<evidence type="ECO:0000313" key="4">
    <source>
        <dbReference type="EMBL" id="KAF7143620.1"/>
    </source>
</evidence>